<dbReference type="EMBL" id="CM044704">
    <property type="protein sequence ID" value="KAI5667971.1"/>
    <property type="molecule type" value="Genomic_DNA"/>
</dbReference>
<evidence type="ECO:0000313" key="2">
    <source>
        <dbReference type="Proteomes" id="UP001060085"/>
    </source>
</evidence>
<evidence type="ECO:0000313" key="1">
    <source>
        <dbReference type="EMBL" id="KAI5667971.1"/>
    </source>
</evidence>
<reference evidence="2" key="1">
    <citation type="journal article" date="2023" name="Nat. Plants">
        <title>Single-cell RNA sequencing provides a high-resolution roadmap for understanding the multicellular compartmentation of specialized metabolism.</title>
        <authorList>
            <person name="Sun S."/>
            <person name="Shen X."/>
            <person name="Li Y."/>
            <person name="Li Y."/>
            <person name="Wang S."/>
            <person name="Li R."/>
            <person name="Zhang H."/>
            <person name="Shen G."/>
            <person name="Guo B."/>
            <person name="Wei J."/>
            <person name="Xu J."/>
            <person name="St-Pierre B."/>
            <person name="Chen S."/>
            <person name="Sun C."/>
        </authorList>
    </citation>
    <scope>NUCLEOTIDE SEQUENCE [LARGE SCALE GENOMIC DNA]</scope>
</reference>
<name>A0ACC0B5Q6_CATRO</name>
<comment type="caution">
    <text evidence="1">The sequence shown here is derived from an EMBL/GenBank/DDBJ whole genome shotgun (WGS) entry which is preliminary data.</text>
</comment>
<sequence>MYGSVSGLHCTWLVPRTRGSSDDADRIFTMRVDPLEEGRSTWKVVEEVKKKRVSPPPPVSAYDSASSLMSQHMDKTVSRYTSYTVVVPPEELSDLSSRSSSWHSFLV</sequence>
<dbReference type="Proteomes" id="UP001060085">
    <property type="component" value="Linkage Group LG04"/>
</dbReference>
<accession>A0ACC0B5Q6</accession>
<keyword evidence="2" id="KW-1185">Reference proteome</keyword>
<proteinExistence type="predicted"/>
<organism evidence="1 2">
    <name type="scientific">Catharanthus roseus</name>
    <name type="common">Madagascar periwinkle</name>
    <name type="synonym">Vinca rosea</name>
    <dbReference type="NCBI Taxonomy" id="4058"/>
    <lineage>
        <taxon>Eukaryota</taxon>
        <taxon>Viridiplantae</taxon>
        <taxon>Streptophyta</taxon>
        <taxon>Embryophyta</taxon>
        <taxon>Tracheophyta</taxon>
        <taxon>Spermatophyta</taxon>
        <taxon>Magnoliopsida</taxon>
        <taxon>eudicotyledons</taxon>
        <taxon>Gunneridae</taxon>
        <taxon>Pentapetalae</taxon>
        <taxon>asterids</taxon>
        <taxon>lamiids</taxon>
        <taxon>Gentianales</taxon>
        <taxon>Apocynaceae</taxon>
        <taxon>Rauvolfioideae</taxon>
        <taxon>Vinceae</taxon>
        <taxon>Catharanthinae</taxon>
        <taxon>Catharanthus</taxon>
    </lineage>
</organism>
<protein>
    <submittedName>
        <fullName evidence="1">Uncharacterized protein</fullName>
    </submittedName>
</protein>
<gene>
    <name evidence="1" type="ORF">M9H77_17824</name>
</gene>